<evidence type="ECO:0000313" key="2">
    <source>
        <dbReference type="Proteomes" id="UP000076512"/>
    </source>
</evidence>
<dbReference type="Proteomes" id="UP000076512">
    <property type="component" value="Unassembled WGS sequence"/>
</dbReference>
<protein>
    <submittedName>
        <fullName evidence="1">Uncharacterized protein</fullName>
    </submittedName>
</protein>
<dbReference type="AlphaFoldDB" id="A0A164N3S5"/>
<dbReference type="OrthoDB" id="4558051at2"/>
<dbReference type="STRING" id="455432.AWN90_28540"/>
<organism evidence="1 2">
    <name type="scientific">Nocardia terpenica</name>
    <dbReference type="NCBI Taxonomy" id="455432"/>
    <lineage>
        <taxon>Bacteria</taxon>
        <taxon>Bacillati</taxon>
        <taxon>Actinomycetota</taxon>
        <taxon>Actinomycetes</taxon>
        <taxon>Mycobacteriales</taxon>
        <taxon>Nocardiaceae</taxon>
        <taxon>Nocardia</taxon>
    </lineage>
</organism>
<dbReference type="RefSeq" id="WP_067595887.1">
    <property type="nucleotide sequence ID" value="NZ_JABMCZ010000005.1"/>
</dbReference>
<sequence length="118" mass="12295">MKTDHTSGCVVEDITVGPFAHGFGTTADGRWFAFRTVRATVTLEIYRAGLDADVPGPEDVVAVACAPVTDIDLDDERSVTALVRDLIPAAVAVPAAAARDTTAVRTLLGRLGAVIDGM</sequence>
<reference evidence="1 2" key="1">
    <citation type="submission" date="2016-04" db="EMBL/GenBank/DDBJ databases">
        <authorList>
            <person name="Evans L.H."/>
            <person name="Alamgir A."/>
            <person name="Owens N."/>
            <person name="Weber N.D."/>
            <person name="Virtaneva K."/>
            <person name="Barbian K."/>
            <person name="Babar A."/>
            <person name="Rosenke K."/>
        </authorList>
    </citation>
    <scope>NUCLEOTIDE SEQUENCE [LARGE SCALE GENOMIC DNA]</scope>
    <source>
        <strain evidence="1 2">IFM 0406</strain>
    </source>
</reference>
<keyword evidence="2" id="KW-1185">Reference proteome</keyword>
<evidence type="ECO:0000313" key="1">
    <source>
        <dbReference type="EMBL" id="KZM73946.1"/>
    </source>
</evidence>
<gene>
    <name evidence="1" type="ORF">AWN90_28540</name>
</gene>
<accession>A0A164N3S5</accession>
<dbReference type="EMBL" id="LWGR01000007">
    <property type="protein sequence ID" value="KZM73946.1"/>
    <property type="molecule type" value="Genomic_DNA"/>
</dbReference>
<name>A0A164N3S5_9NOCA</name>
<proteinExistence type="predicted"/>
<comment type="caution">
    <text evidence="1">The sequence shown here is derived from an EMBL/GenBank/DDBJ whole genome shotgun (WGS) entry which is preliminary data.</text>
</comment>